<evidence type="ECO:0000256" key="5">
    <source>
        <dbReference type="SAM" id="Phobius"/>
    </source>
</evidence>
<evidence type="ECO:0008006" key="10">
    <source>
        <dbReference type="Google" id="ProtNLM"/>
    </source>
</evidence>
<keyword evidence="5" id="KW-1133">Transmembrane helix</keyword>
<dbReference type="InterPro" id="IPR013783">
    <property type="entry name" value="Ig-like_fold"/>
</dbReference>
<comment type="caution">
    <text evidence="8">The sequence shown here is derived from an EMBL/GenBank/DDBJ whole genome shotgun (WGS) entry which is preliminary data.</text>
</comment>
<evidence type="ECO:0000256" key="3">
    <source>
        <dbReference type="ARBA" id="ARBA00023012"/>
    </source>
</evidence>
<protein>
    <recommendedName>
        <fullName evidence="10">Histidine kinase domain-containing protein</fullName>
    </recommendedName>
</protein>
<dbReference type="RefSeq" id="WP_105016288.1">
    <property type="nucleotide sequence ID" value="NZ_MSCN01000001.1"/>
</dbReference>
<keyword evidence="5" id="KW-0812">Transmembrane</keyword>
<dbReference type="GO" id="GO:0046983">
    <property type="term" value="F:protein dimerization activity"/>
    <property type="evidence" value="ECO:0007669"/>
    <property type="project" value="InterPro"/>
</dbReference>
<dbReference type="AlphaFoldDB" id="A0A2S7WQV4"/>
<accession>A0A2S7WQV4</accession>
<dbReference type="GO" id="GO:0016020">
    <property type="term" value="C:membrane"/>
    <property type="evidence" value="ECO:0007669"/>
    <property type="project" value="InterPro"/>
</dbReference>
<evidence type="ECO:0000313" key="9">
    <source>
        <dbReference type="Proteomes" id="UP000238882"/>
    </source>
</evidence>
<dbReference type="Gene3D" id="2.130.10.10">
    <property type="entry name" value="YVTN repeat-like/Quinoprotein amine dehydrogenase"/>
    <property type="match status" value="1"/>
</dbReference>
<feature type="transmembrane region" description="Helical" evidence="5">
    <location>
        <begin position="201"/>
        <end position="220"/>
    </location>
</feature>
<dbReference type="Pfam" id="PF07730">
    <property type="entry name" value="HisKA_3"/>
    <property type="match status" value="1"/>
</dbReference>
<dbReference type="Pfam" id="PF02518">
    <property type="entry name" value="HATPase_c"/>
    <property type="match status" value="1"/>
</dbReference>
<evidence type="ECO:0000256" key="4">
    <source>
        <dbReference type="SAM" id="Coils"/>
    </source>
</evidence>
<reference evidence="8 9" key="1">
    <citation type="submission" date="2016-12" db="EMBL/GenBank/DDBJ databases">
        <title>Trade-off between light-utilization and light-protection in marine flavobacteria.</title>
        <authorList>
            <person name="Kumagai Y."/>
            <person name="Yoshizawa S."/>
            <person name="Kogure K."/>
            <person name="Iwasaki W."/>
        </authorList>
    </citation>
    <scope>NUCLEOTIDE SEQUENCE [LARGE SCALE GENOMIC DNA]</scope>
    <source>
        <strain evidence="8 9">NBRC 108759</strain>
    </source>
</reference>
<evidence type="ECO:0000256" key="2">
    <source>
        <dbReference type="ARBA" id="ARBA00022777"/>
    </source>
</evidence>
<dbReference type="Gene3D" id="1.20.5.1930">
    <property type="match status" value="1"/>
</dbReference>
<keyword evidence="2" id="KW-0418">Kinase</keyword>
<organism evidence="8 9">
    <name type="scientific">Polaribacter porphyrae</name>
    <dbReference type="NCBI Taxonomy" id="1137780"/>
    <lineage>
        <taxon>Bacteria</taxon>
        <taxon>Pseudomonadati</taxon>
        <taxon>Bacteroidota</taxon>
        <taxon>Flavobacteriia</taxon>
        <taxon>Flavobacteriales</taxon>
        <taxon>Flavobacteriaceae</taxon>
    </lineage>
</organism>
<keyword evidence="9" id="KW-1185">Reference proteome</keyword>
<evidence type="ECO:0000313" key="8">
    <source>
        <dbReference type="EMBL" id="PQJ79692.1"/>
    </source>
</evidence>
<feature type="coiled-coil region" evidence="4">
    <location>
        <begin position="230"/>
        <end position="257"/>
    </location>
</feature>
<feature type="domain" description="Histidine kinase/HSP90-like ATPase" evidence="6">
    <location>
        <begin position="336"/>
        <end position="425"/>
    </location>
</feature>
<evidence type="ECO:0000259" key="7">
    <source>
        <dbReference type="Pfam" id="PF07730"/>
    </source>
</evidence>
<dbReference type="CDD" id="cd16917">
    <property type="entry name" value="HATPase_UhpB-NarQ-NarX-like"/>
    <property type="match status" value="1"/>
</dbReference>
<evidence type="ECO:0000259" key="6">
    <source>
        <dbReference type="Pfam" id="PF02518"/>
    </source>
</evidence>
<keyword evidence="1" id="KW-0808">Transferase</keyword>
<dbReference type="PANTHER" id="PTHR24421">
    <property type="entry name" value="NITRATE/NITRITE SENSOR PROTEIN NARX-RELATED"/>
    <property type="match status" value="1"/>
</dbReference>
<dbReference type="GO" id="GO:0000155">
    <property type="term" value="F:phosphorelay sensor kinase activity"/>
    <property type="evidence" value="ECO:0007669"/>
    <property type="project" value="InterPro"/>
</dbReference>
<sequence>MKASIATILFTDDKIWMNTYNGIIAFNPSTKKATRYTMNDGLSFYEANRYSALKTTEGSFLVGTLQGLSYFNPKTISKKKLDVSLKLTQVSYYKKKFKKDIVEKIPEKLNALKKITLSPENKTINLQFALFGMYDFTKINYRYRLNKQQWINLGNKTEIRLFNLAAGNYDLEIEAINLANKKVSLPILLTLTVDEFFYKTIWFYLLLLLVFLVIAIWYYAEQQKKYQLKTQFAQDLIKEQENERKRLSRDLHDGIAQDLMLLKNQLEFKEDSTNQKLAEKTLINLRNVSLGLHPFVLEKFGLTEAINQLVIKLDDTQQIFFDAHIENIDGYFSKNQQLHIYRIVQEAINNAIKYANSPSIKIILQKNGNTILIEIKDFGKGFTVSEKANEIDSLGLKTMQERSKMIPAKLTITSEKNKGTTVQLKYTNV</sequence>
<dbReference type="InterPro" id="IPR011712">
    <property type="entry name" value="Sig_transdc_His_kin_sub3_dim/P"/>
</dbReference>
<dbReference type="InterPro" id="IPR015943">
    <property type="entry name" value="WD40/YVTN_repeat-like_dom_sf"/>
</dbReference>
<dbReference type="InterPro" id="IPR003594">
    <property type="entry name" value="HATPase_dom"/>
</dbReference>
<proteinExistence type="predicted"/>
<evidence type="ECO:0000256" key="1">
    <source>
        <dbReference type="ARBA" id="ARBA00022679"/>
    </source>
</evidence>
<dbReference type="Gene3D" id="2.60.40.10">
    <property type="entry name" value="Immunoglobulins"/>
    <property type="match status" value="1"/>
</dbReference>
<dbReference type="SUPFAM" id="SSF55874">
    <property type="entry name" value="ATPase domain of HSP90 chaperone/DNA topoisomerase II/histidine kinase"/>
    <property type="match status" value="1"/>
</dbReference>
<name>A0A2S7WQV4_9FLAO</name>
<dbReference type="InterPro" id="IPR036890">
    <property type="entry name" value="HATPase_C_sf"/>
</dbReference>
<gene>
    <name evidence="8" type="ORF">BTO18_11140</name>
</gene>
<dbReference type="Gene3D" id="3.30.565.10">
    <property type="entry name" value="Histidine kinase-like ATPase, C-terminal domain"/>
    <property type="match status" value="1"/>
</dbReference>
<dbReference type="InterPro" id="IPR050482">
    <property type="entry name" value="Sensor_HK_TwoCompSys"/>
</dbReference>
<keyword evidence="3" id="KW-0902">Two-component regulatory system</keyword>
<dbReference type="EMBL" id="MSCN01000001">
    <property type="protein sequence ID" value="PQJ79692.1"/>
    <property type="molecule type" value="Genomic_DNA"/>
</dbReference>
<keyword evidence="4" id="KW-0175">Coiled coil</keyword>
<feature type="domain" description="Signal transduction histidine kinase subgroup 3 dimerisation and phosphoacceptor" evidence="7">
    <location>
        <begin position="243"/>
        <end position="281"/>
    </location>
</feature>
<dbReference type="OrthoDB" id="9778366at2"/>
<keyword evidence="5" id="KW-0472">Membrane</keyword>
<dbReference type="Proteomes" id="UP000238882">
    <property type="component" value="Unassembled WGS sequence"/>
</dbReference>